<feature type="compositionally biased region" description="Basic and acidic residues" evidence="7">
    <location>
        <begin position="569"/>
        <end position="583"/>
    </location>
</feature>
<dbReference type="STRING" id="211114.SAMN04489726_2578"/>
<dbReference type="AlphaFoldDB" id="A0A1G9URZ3"/>
<dbReference type="PROSITE" id="PS00138">
    <property type="entry name" value="SUBTILASE_SER"/>
    <property type="match status" value="1"/>
</dbReference>
<dbReference type="InterPro" id="IPR036852">
    <property type="entry name" value="Peptidase_S8/S53_dom_sf"/>
</dbReference>
<keyword evidence="10" id="KW-1185">Reference proteome</keyword>
<dbReference type="eggNOG" id="COG1404">
    <property type="taxonomic scope" value="Bacteria"/>
</dbReference>
<dbReference type="Gene3D" id="3.40.50.200">
    <property type="entry name" value="Peptidase S8/S53 domain"/>
    <property type="match status" value="1"/>
</dbReference>
<reference evidence="9 10" key="1">
    <citation type="submission" date="2016-10" db="EMBL/GenBank/DDBJ databases">
        <authorList>
            <person name="de Groot N.N."/>
        </authorList>
    </citation>
    <scope>NUCLEOTIDE SEQUENCE [LARGE SCALE GENOMIC DNA]</scope>
    <source>
        <strain evidence="9 10">DSM 44149</strain>
    </source>
</reference>
<dbReference type="GO" id="GO:0004252">
    <property type="term" value="F:serine-type endopeptidase activity"/>
    <property type="evidence" value="ECO:0007669"/>
    <property type="project" value="UniProtKB-UniRule"/>
</dbReference>
<name>A0A1G9URZ3_ALLAB</name>
<proteinExistence type="inferred from homology"/>
<dbReference type="InterPro" id="IPR051048">
    <property type="entry name" value="Peptidase_S8/S53_subtilisin"/>
</dbReference>
<feature type="active site" description="Charge relay system" evidence="5 6">
    <location>
        <position position="68"/>
    </location>
</feature>
<evidence type="ECO:0000259" key="8">
    <source>
        <dbReference type="Pfam" id="PF00082"/>
    </source>
</evidence>
<dbReference type="PANTHER" id="PTHR43399:SF4">
    <property type="entry name" value="CELL WALL-ASSOCIATED PROTEASE"/>
    <property type="match status" value="1"/>
</dbReference>
<dbReference type="PROSITE" id="PS51892">
    <property type="entry name" value="SUBTILASE"/>
    <property type="match status" value="1"/>
</dbReference>
<feature type="region of interest" description="Disordered" evidence="7">
    <location>
        <begin position="1"/>
        <end position="20"/>
    </location>
</feature>
<keyword evidence="2 6" id="KW-0645">Protease</keyword>
<dbReference type="InterPro" id="IPR023828">
    <property type="entry name" value="Peptidase_S8_Ser-AS"/>
</dbReference>
<dbReference type="InterPro" id="IPR022398">
    <property type="entry name" value="Peptidase_S8_His-AS"/>
</dbReference>
<evidence type="ECO:0000256" key="6">
    <source>
        <dbReference type="PROSITE-ProRule" id="PRU01240"/>
    </source>
</evidence>
<accession>A0A1G9URZ3</accession>
<dbReference type="PANTHER" id="PTHR43399">
    <property type="entry name" value="SUBTILISIN-RELATED"/>
    <property type="match status" value="1"/>
</dbReference>
<feature type="active site" description="Charge relay system" evidence="5 6">
    <location>
        <position position="271"/>
    </location>
</feature>
<evidence type="ECO:0000256" key="3">
    <source>
        <dbReference type="ARBA" id="ARBA00022801"/>
    </source>
</evidence>
<dbReference type="SUPFAM" id="SSF52743">
    <property type="entry name" value="Subtilisin-like"/>
    <property type="match status" value="1"/>
</dbReference>
<dbReference type="Pfam" id="PF00082">
    <property type="entry name" value="Peptidase_S8"/>
    <property type="match status" value="1"/>
</dbReference>
<comment type="similarity">
    <text evidence="1 6">Belongs to the peptidase S8 family.</text>
</comment>
<feature type="domain" description="Peptidase S8/S53" evidence="8">
    <location>
        <begin position="59"/>
        <end position="319"/>
    </location>
</feature>
<sequence length="583" mass="59745">MSPKRTFGGSGTGWLTSGAPRTLSGGTKKVWLNGKVRASLDTSAPLVGAPAAGQAGHTGKGVTVAVLDTGIDGERPALHGKVANAKDFTGGGSPADKAGHGTHVASTIAGSGSKYRGIAPDARLAVGKMPGGNGEGQFDDLIAGMQWAAAEVKAKVVNMSVGGFPSDGTDPLSMTLNTLSRKHNTLFVVAAGEFGKHTVRTPASADAALAVGNITRAGQVNERSSTGPRLDDGAVKPEISAPGTGIVAARAAGTGAGEEVEQHYVRKSGTSMAAPHVAGGAAILAGLHPGWSAERLKSALVGSATPLPEANVYYAVGSGKLDVHRAVTTAVRASTASVHTFLPWGGKPVQEQEVTYENTGSAAVTLALDLKLASAKLSATTVTVPANGNAKVRIAFGRGTPGEHGGVLSASTVDGKVVVRTPVSVAIEAEMYDLTPTMLDRGGKPGARGSVDVINLETGARHRTGAGAKLRLPAGKYMISAMITTGETSITTVAFPEFTLTKTSTVTRDARKANRVVVGTDRPSVRGGGVVTQVGARRPGYNTRPQMQLLFADPRLTALRRHRLGRQHRGADDHPGLPDQWVR</sequence>
<evidence type="ECO:0000256" key="1">
    <source>
        <dbReference type="ARBA" id="ARBA00011073"/>
    </source>
</evidence>
<evidence type="ECO:0000256" key="4">
    <source>
        <dbReference type="ARBA" id="ARBA00022825"/>
    </source>
</evidence>
<gene>
    <name evidence="9" type="ORF">SAMN04489726_2578</name>
</gene>
<evidence type="ECO:0000256" key="5">
    <source>
        <dbReference type="PIRSR" id="PIRSR615500-1"/>
    </source>
</evidence>
<evidence type="ECO:0000313" key="9">
    <source>
        <dbReference type="EMBL" id="SDM62623.1"/>
    </source>
</evidence>
<dbReference type="EMBL" id="LT629701">
    <property type="protein sequence ID" value="SDM62623.1"/>
    <property type="molecule type" value="Genomic_DNA"/>
</dbReference>
<dbReference type="InterPro" id="IPR000209">
    <property type="entry name" value="Peptidase_S8/S53_dom"/>
</dbReference>
<evidence type="ECO:0000256" key="2">
    <source>
        <dbReference type="ARBA" id="ARBA00022670"/>
    </source>
</evidence>
<feature type="active site" description="Charge relay system" evidence="5 6">
    <location>
        <position position="100"/>
    </location>
</feature>
<dbReference type="OrthoDB" id="9795680at2"/>
<dbReference type="Proteomes" id="UP000183376">
    <property type="component" value="Chromosome I"/>
</dbReference>
<keyword evidence="4 6" id="KW-0720">Serine protease</keyword>
<protein>
    <submittedName>
        <fullName evidence="9">Subtilase family protein</fullName>
    </submittedName>
</protein>
<dbReference type="InterPro" id="IPR015500">
    <property type="entry name" value="Peptidase_S8_subtilisin-rel"/>
</dbReference>
<dbReference type="PRINTS" id="PR00723">
    <property type="entry name" value="SUBTILISIN"/>
</dbReference>
<dbReference type="PROSITE" id="PS00137">
    <property type="entry name" value="SUBTILASE_HIS"/>
    <property type="match status" value="1"/>
</dbReference>
<feature type="region of interest" description="Disordered" evidence="7">
    <location>
        <begin position="564"/>
        <end position="583"/>
    </location>
</feature>
<dbReference type="GO" id="GO:0006508">
    <property type="term" value="P:proteolysis"/>
    <property type="evidence" value="ECO:0007669"/>
    <property type="project" value="UniProtKB-KW"/>
</dbReference>
<keyword evidence="3 6" id="KW-0378">Hydrolase</keyword>
<evidence type="ECO:0000256" key="7">
    <source>
        <dbReference type="SAM" id="MobiDB-lite"/>
    </source>
</evidence>
<evidence type="ECO:0000313" key="10">
    <source>
        <dbReference type="Proteomes" id="UP000183376"/>
    </source>
</evidence>
<organism evidence="9 10">
    <name type="scientific">Allokutzneria albata</name>
    <name type="common">Kibdelosporangium albatum</name>
    <dbReference type="NCBI Taxonomy" id="211114"/>
    <lineage>
        <taxon>Bacteria</taxon>
        <taxon>Bacillati</taxon>
        <taxon>Actinomycetota</taxon>
        <taxon>Actinomycetes</taxon>
        <taxon>Pseudonocardiales</taxon>
        <taxon>Pseudonocardiaceae</taxon>
        <taxon>Allokutzneria</taxon>
    </lineage>
</organism>